<sequence>MDIDKNNMIFTELYTNIKQQAEKSLTNLVKHAYEIENFLKNDFFSNHEIINIENSNASNHHLNLIIQSVQNYLYDFIEIIEHLTVWLELEIPSYNDTNDFCIVVQNEILDEIASMKSNSIAYINQIVDYREQRALANKELFKRPQFDDNYHLISNLDYQLYRNLKLILIDIKSYILRICNILTKNKDLINRQSSCYQHVNSYF</sequence>
<dbReference type="PANTHER" id="PTHR10660:SF2">
    <property type="entry name" value="LD45860P"/>
    <property type="match status" value="1"/>
</dbReference>
<accession>A0A814LQI3</accession>
<reference evidence="6" key="1">
    <citation type="submission" date="2021-02" db="EMBL/GenBank/DDBJ databases">
        <authorList>
            <person name="Nowell W R."/>
        </authorList>
    </citation>
    <scope>NUCLEOTIDE SEQUENCE</scope>
</reference>
<dbReference type="Proteomes" id="UP000663874">
    <property type="component" value="Unassembled WGS sequence"/>
</dbReference>
<evidence type="ECO:0000313" key="11">
    <source>
        <dbReference type="Proteomes" id="UP000663870"/>
    </source>
</evidence>
<dbReference type="Proteomes" id="UP000663889">
    <property type="component" value="Unassembled WGS sequence"/>
</dbReference>
<evidence type="ECO:0000313" key="5">
    <source>
        <dbReference type="EMBL" id="CAF0960245.1"/>
    </source>
</evidence>
<dbReference type="Gene3D" id="1.20.120.180">
    <property type="entry name" value="Proteasome activator pa28, C-terminal domain"/>
    <property type="match status" value="1"/>
</dbReference>
<comment type="caution">
    <text evidence="6">The sequence shown here is derived from an EMBL/GenBank/DDBJ whole genome shotgun (WGS) entry which is preliminary data.</text>
</comment>
<evidence type="ECO:0000313" key="10">
    <source>
        <dbReference type="Proteomes" id="UP000663864"/>
    </source>
</evidence>
<evidence type="ECO:0000313" key="9">
    <source>
        <dbReference type="EMBL" id="CAF3774998.1"/>
    </source>
</evidence>
<evidence type="ECO:0000259" key="3">
    <source>
        <dbReference type="Pfam" id="PF02252"/>
    </source>
</evidence>
<dbReference type="GO" id="GO:0061133">
    <property type="term" value="F:endopeptidase activator activity"/>
    <property type="evidence" value="ECO:0007669"/>
    <property type="project" value="TreeGrafter"/>
</dbReference>
<dbReference type="GO" id="GO:0005737">
    <property type="term" value="C:cytoplasm"/>
    <property type="evidence" value="ECO:0007669"/>
    <property type="project" value="TreeGrafter"/>
</dbReference>
<name>A0A814LQI3_9BILA</name>
<dbReference type="Proteomes" id="UP000663864">
    <property type="component" value="Unassembled WGS sequence"/>
</dbReference>
<proteinExistence type="inferred from homology"/>
<dbReference type="Proteomes" id="UP000663870">
    <property type="component" value="Unassembled WGS sequence"/>
</dbReference>
<protein>
    <recommendedName>
        <fullName evidence="3">Proteasome activator PA28 C-terminal domain-containing protein</fullName>
    </recommendedName>
</protein>
<dbReference type="EMBL" id="CAJOBE010001552">
    <property type="protein sequence ID" value="CAF3753801.1"/>
    <property type="molecule type" value="Genomic_DNA"/>
</dbReference>
<keyword evidence="11" id="KW-1185">Reference proteome</keyword>
<feature type="domain" description="Proteasome activator PA28 C-terminal" evidence="3">
    <location>
        <begin position="58"/>
        <end position="190"/>
    </location>
</feature>
<gene>
    <name evidence="8" type="ORF">FNK824_LOCUS12401</name>
    <name evidence="9" type="ORF">JBS370_LOCUS13904</name>
    <name evidence="7" type="ORF">JXQ802_LOCUS30362</name>
    <name evidence="4" type="ORF">PYM288_LOCUS12385</name>
    <name evidence="5" type="ORF">SEV965_LOCUS8725</name>
    <name evidence="6" type="ORF">ZHD862_LOCUS15837</name>
</gene>
<dbReference type="PANTHER" id="PTHR10660">
    <property type="entry name" value="PROTEASOME REGULATOR PA28"/>
    <property type="match status" value="1"/>
</dbReference>
<dbReference type="EMBL" id="CAJOBD010001219">
    <property type="protein sequence ID" value="CAF3774998.1"/>
    <property type="molecule type" value="Genomic_DNA"/>
</dbReference>
<dbReference type="EMBL" id="CAJNOL010001230">
    <property type="protein sequence ID" value="CAF1317493.1"/>
    <property type="molecule type" value="Genomic_DNA"/>
</dbReference>
<dbReference type="InterPro" id="IPR003186">
    <property type="entry name" value="PA28_C"/>
</dbReference>
<dbReference type="InterPro" id="IPR036252">
    <property type="entry name" value="Proteasome_activ_sf"/>
</dbReference>
<dbReference type="AlphaFoldDB" id="A0A814LQI3"/>
<dbReference type="EMBL" id="CAJNOU010000327">
    <property type="protein sequence ID" value="CAF0960245.1"/>
    <property type="molecule type" value="Genomic_DNA"/>
</dbReference>
<evidence type="ECO:0000256" key="1">
    <source>
        <dbReference type="ARBA" id="ARBA00005883"/>
    </source>
</evidence>
<evidence type="ECO:0000313" key="7">
    <source>
        <dbReference type="EMBL" id="CAF1317493.1"/>
    </source>
</evidence>
<dbReference type="Proteomes" id="UP000663854">
    <property type="component" value="Unassembled WGS sequence"/>
</dbReference>
<evidence type="ECO:0000313" key="6">
    <source>
        <dbReference type="EMBL" id="CAF1066428.1"/>
    </source>
</evidence>
<evidence type="ECO:0000313" key="4">
    <source>
        <dbReference type="EMBL" id="CAF0956221.1"/>
    </source>
</evidence>
<evidence type="ECO:0000313" key="8">
    <source>
        <dbReference type="EMBL" id="CAF3753801.1"/>
    </source>
</evidence>
<organism evidence="6 10">
    <name type="scientific">Rotaria sordida</name>
    <dbReference type="NCBI Taxonomy" id="392033"/>
    <lineage>
        <taxon>Eukaryota</taxon>
        <taxon>Metazoa</taxon>
        <taxon>Spiralia</taxon>
        <taxon>Gnathifera</taxon>
        <taxon>Rotifera</taxon>
        <taxon>Eurotatoria</taxon>
        <taxon>Bdelloidea</taxon>
        <taxon>Philodinida</taxon>
        <taxon>Philodinidae</taxon>
        <taxon>Rotaria</taxon>
    </lineage>
</organism>
<dbReference type="SUPFAM" id="SSF47216">
    <property type="entry name" value="Proteasome activator"/>
    <property type="match status" value="1"/>
</dbReference>
<evidence type="ECO:0000256" key="2">
    <source>
        <dbReference type="ARBA" id="ARBA00022942"/>
    </source>
</evidence>
<dbReference type="GO" id="GO:0061136">
    <property type="term" value="P:regulation of proteasomal protein catabolic process"/>
    <property type="evidence" value="ECO:0007669"/>
    <property type="project" value="TreeGrafter"/>
</dbReference>
<dbReference type="EMBL" id="CAJNOT010000729">
    <property type="protein sequence ID" value="CAF1066428.1"/>
    <property type="molecule type" value="Genomic_DNA"/>
</dbReference>
<comment type="similarity">
    <text evidence="1">Belongs to the PA28 family.</text>
</comment>
<dbReference type="InterPro" id="IPR009077">
    <property type="entry name" value="Proteasome_activ_PA28"/>
</dbReference>
<dbReference type="GO" id="GO:0008537">
    <property type="term" value="C:proteasome activator complex"/>
    <property type="evidence" value="ECO:0007669"/>
    <property type="project" value="InterPro"/>
</dbReference>
<dbReference type="GO" id="GO:0005654">
    <property type="term" value="C:nucleoplasm"/>
    <property type="evidence" value="ECO:0007669"/>
    <property type="project" value="TreeGrafter"/>
</dbReference>
<dbReference type="Pfam" id="PF02252">
    <property type="entry name" value="PA28_C"/>
    <property type="match status" value="1"/>
</dbReference>
<dbReference type="Proteomes" id="UP000663836">
    <property type="component" value="Unassembled WGS sequence"/>
</dbReference>
<dbReference type="GO" id="GO:2000045">
    <property type="term" value="P:regulation of G1/S transition of mitotic cell cycle"/>
    <property type="evidence" value="ECO:0007669"/>
    <property type="project" value="TreeGrafter"/>
</dbReference>
<dbReference type="EMBL" id="CAJNOH010000228">
    <property type="protein sequence ID" value="CAF0956221.1"/>
    <property type="molecule type" value="Genomic_DNA"/>
</dbReference>
<dbReference type="InterPro" id="IPR036997">
    <property type="entry name" value="PA28_C_sf"/>
</dbReference>
<keyword evidence="2" id="KW-0647">Proteasome</keyword>